<proteinExistence type="predicted"/>
<evidence type="ECO:0000313" key="2">
    <source>
        <dbReference type="Proteomes" id="UP000245956"/>
    </source>
</evidence>
<gene>
    <name evidence="1" type="ORF">PCL_00458</name>
</gene>
<comment type="caution">
    <text evidence="1">The sequence shown here is derived from an EMBL/GenBank/DDBJ whole genome shotgun (WGS) entry which is preliminary data.</text>
</comment>
<dbReference type="EMBL" id="LCWV01000119">
    <property type="protein sequence ID" value="PWI64012.1"/>
    <property type="molecule type" value="Genomic_DNA"/>
</dbReference>
<protein>
    <submittedName>
        <fullName evidence="1">Uncharacterized protein</fullName>
    </submittedName>
</protein>
<accession>A0A2U3DP33</accession>
<dbReference type="AlphaFoldDB" id="A0A2U3DP33"/>
<sequence length="363" mass="39725">MPATRERNALNSELVAVADQSQHPKRRRLFAWPASSTHLPTERELVETQVSKWVLRNWLAPVRPLLSVFAISFSAKKHPHARFGLCYWLLSVSASTPSFFTEKGHSLGAGPAEPAAPLAAERSDCSVPGGGWLSELELRLRPRSIETSTRHFTMEDQAKPPVDLTNFIDTLKSLTNQAALLQGMPEVQNGARLESAVNGVSKRVDTLGEQMGEVMGTLQAIERRLAELTELRHRAGPNEAPLAGDRLLERTREALSGAQANHRKAAELQMPAKSRLLVATRRRNALNSDLIAVADQPQRPQAAACLAWPASSALVLTEPELLVCNLGYKVGPPQLARAAAASVSHSYIRTPHRMMYSTCSGQH</sequence>
<reference evidence="1 2" key="1">
    <citation type="journal article" date="2016" name="Front. Microbiol.">
        <title>Genome and transcriptome sequences reveal the specific parasitism of the nematophagous Purpureocillium lilacinum 36-1.</title>
        <authorList>
            <person name="Xie J."/>
            <person name="Li S."/>
            <person name="Mo C."/>
            <person name="Xiao X."/>
            <person name="Peng D."/>
            <person name="Wang G."/>
            <person name="Xiao Y."/>
        </authorList>
    </citation>
    <scope>NUCLEOTIDE SEQUENCE [LARGE SCALE GENOMIC DNA]</scope>
    <source>
        <strain evidence="1 2">36-1</strain>
    </source>
</reference>
<dbReference type="Proteomes" id="UP000245956">
    <property type="component" value="Unassembled WGS sequence"/>
</dbReference>
<organism evidence="1 2">
    <name type="scientific">Purpureocillium lilacinum</name>
    <name type="common">Paecilomyces lilacinus</name>
    <dbReference type="NCBI Taxonomy" id="33203"/>
    <lineage>
        <taxon>Eukaryota</taxon>
        <taxon>Fungi</taxon>
        <taxon>Dikarya</taxon>
        <taxon>Ascomycota</taxon>
        <taxon>Pezizomycotina</taxon>
        <taxon>Sordariomycetes</taxon>
        <taxon>Hypocreomycetidae</taxon>
        <taxon>Hypocreales</taxon>
        <taxon>Ophiocordycipitaceae</taxon>
        <taxon>Purpureocillium</taxon>
    </lineage>
</organism>
<evidence type="ECO:0000313" key="1">
    <source>
        <dbReference type="EMBL" id="PWI64012.1"/>
    </source>
</evidence>
<name>A0A2U3DP33_PURLI</name>